<evidence type="ECO:0000313" key="1">
    <source>
        <dbReference type="EMBL" id="KAG6424910.1"/>
    </source>
</evidence>
<dbReference type="Proteomes" id="UP000298416">
    <property type="component" value="Unassembled WGS sequence"/>
</dbReference>
<name>A0A8X8Y7C6_SALSN</name>
<keyword evidence="2" id="KW-1185">Reference proteome</keyword>
<sequence>MSTVLSSQSSFLYEANWSPEIDNLLLGTLLSLKRAKAFKGTVFPSGFILDVAAAIEYELGFAFEWFEVVDRLHFLEKLYTTFKEPTHAEWTYWNPESNLLIVIQDSWESMLKTNPLVSAYYHQGDPAYRLLDQLFATSDVKVVHEKTAIVLSDTLVNKGKEHAGSDESVNGLVNDETINNEYITHAQRKLVFDEHQQSDRESTTDKGKYFHIVGKSGKLERKLVVPRRDSLPQQLPPKLPPSTVRRIHPAQLCGGGCQGSRRFDGHMKWW</sequence>
<reference evidence="1" key="2">
    <citation type="submission" date="2020-08" db="EMBL/GenBank/DDBJ databases">
        <title>Plant Genome Project.</title>
        <authorList>
            <person name="Zhang R.-G."/>
        </authorList>
    </citation>
    <scope>NUCLEOTIDE SEQUENCE</scope>
    <source>
        <strain evidence="1">Huo1</strain>
        <tissue evidence="1">Leaf</tissue>
    </source>
</reference>
<evidence type="ECO:0000313" key="2">
    <source>
        <dbReference type="Proteomes" id="UP000298416"/>
    </source>
</evidence>
<dbReference type="EMBL" id="PNBA02000005">
    <property type="protein sequence ID" value="KAG6424910.1"/>
    <property type="molecule type" value="Genomic_DNA"/>
</dbReference>
<comment type="caution">
    <text evidence="1">The sequence shown here is derived from an EMBL/GenBank/DDBJ whole genome shotgun (WGS) entry which is preliminary data.</text>
</comment>
<protein>
    <submittedName>
        <fullName evidence="1">Uncharacterized protein</fullName>
    </submittedName>
</protein>
<proteinExistence type="predicted"/>
<organism evidence="1">
    <name type="scientific">Salvia splendens</name>
    <name type="common">Scarlet sage</name>
    <dbReference type="NCBI Taxonomy" id="180675"/>
    <lineage>
        <taxon>Eukaryota</taxon>
        <taxon>Viridiplantae</taxon>
        <taxon>Streptophyta</taxon>
        <taxon>Embryophyta</taxon>
        <taxon>Tracheophyta</taxon>
        <taxon>Spermatophyta</taxon>
        <taxon>Magnoliopsida</taxon>
        <taxon>eudicotyledons</taxon>
        <taxon>Gunneridae</taxon>
        <taxon>Pentapetalae</taxon>
        <taxon>asterids</taxon>
        <taxon>lamiids</taxon>
        <taxon>Lamiales</taxon>
        <taxon>Lamiaceae</taxon>
        <taxon>Nepetoideae</taxon>
        <taxon>Mentheae</taxon>
        <taxon>Salviinae</taxon>
        <taxon>Salvia</taxon>
        <taxon>Salvia subgen. Calosphace</taxon>
        <taxon>core Calosphace</taxon>
    </lineage>
</organism>
<accession>A0A8X8Y7C6</accession>
<reference evidence="1" key="1">
    <citation type="submission" date="2018-01" db="EMBL/GenBank/DDBJ databases">
        <authorList>
            <person name="Mao J.F."/>
        </authorList>
    </citation>
    <scope>NUCLEOTIDE SEQUENCE</scope>
    <source>
        <strain evidence="1">Huo1</strain>
        <tissue evidence="1">Leaf</tissue>
    </source>
</reference>
<dbReference type="OrthoDB" id="10437069at2759"/>
<gene>
    <name evidence="1" type="ORF">SASPL_115333</name>
</gene>
<dbReference type="AlphaFoldDB" id="A0A8X8Y7C6"/>